<dbReference type="Gene3D" id="3.40.50.2300">
    <property type="match status" value="2"/>
</dbReference>
<dbReference type="PANTHER" id="PTHR47235:SF1">
    <property type="entry name" value="BLR6548 PROTEIN"/>
    <property type="match status" value="1"/>
</dbReference>
<evidence type="ECO:0000256" key="4">
    <source>
        <dbReference type="SAM" id="SignalP"/>
    </source>
</evidence>
<feature type="compositionally biased region" description="Gly residues" evidence="3">
    <location>
        <begin position="66"/>
        <end position="105"/>
    </location>
</feature>
<evidence type="ECO:0000313" key="6">
    <source>
        <dbReference type="EMBL" id="KAB2809163.1"/>
    </source>
</evidence>
<comment type="similarity">
    <text evidence="1">Belongs to the leucine-binding protein family.</text>
</comment>
<dbReference type="EMBL" id="WBVM01000002">
    <property type="protein sequence ID" value="KAB2809163.1"/>
    <property type="molecule type" value="Genomic_DNA"/>
</dbReference>
<evidence type="ECO:0000256" key="1">
    <source>
        <dbReference type="ARBA" id="ARBA00010062"/>
    </source>
</evidence>
<evidence type="ECO:0000256" key="2">
    <source>
        <dbReference type="ARBA" id="ARBA00022729"/>
    </source>
</evidence>
<feature type="compositionally biased region" description="Gly residues" evidence="3">
    <location>
        <begin position="36"/>
        <end position="59"/>
    </location>
</feature>
<keyword evidence="2 4" id="KW-0732">Signal</keyword>
<evidence type="ECO:0000259" key="5">
    <source>
        <dbReference type="Pfam" id="PF13458"/>
    </source>
</evidence>
<name>A0A7J5DV12_NOCSI</name>
<feature type="chain" id="PRO_5029519845" evidence="4">
    <location>
        <begin position="26"/>
        <end position="492"/>
    </location>
</feature>
<reference evidence="6 7" key="1">
    <citation type="submission" date="2019-09" db="EMBL/GenBank/DDBJ databases">
        <title>Pimelobacter sp. isolated from Paulinella.</title>
        <authorList>
            <person name="Jeong S.E."/>
        </authorList>
    </citation>
    <scope>NUCLEOTIDE SEQUENCE [LARGE SCALE GENOMIC DNA]</scope>
    <source>
        <strain evidence="6 7">Pch-N</strain>
    </source>
</reference>
<organism evidence="6 7">
    <name type="scientific">Nocardioides simplex</name>
    <name type="common">Arthrobacter simplex</name>
    <dbReference type="NCBI Taxonomy" id="2045"/>
    <lineage>
        <taxon>Bacteria</taxon>
        <taxon>Bacillati</taxon>
        <taxon>Actinomycetota</taxon>
        <taxon>Actinomycetes</taxon>
        <taxon>Propionibacteriales</taxon>
        <taxon>Nocardioidaceae</taxon>
        <taxon>Pimelobacter</taxon>
    </lineage>
</organism>
<feature type="signal peptide" evidence="4">
    <location>
        <begin position="1"/>
        <end position="25"/>
    </location>
</feature>
<feature type="region of interest" description="Disordered" evidence="3">
    <location>
        <begin position="26"/>
        <end position="105"/>
    </location>
</feature>
<accession>A0A7J5DV12</accession>
<dbReference type="Pfam" id="PF13458">
    <property type="entry name" value="Peripla_BP_6"/>
    <property type="match status" value="1"/>
</dbReference>
<dbReference type="AlphaFoldDB" id="A0A7J5DV12"/>
<dbReference type="InterPro" id="IPR028081">
    <property type="entry name" value="Leu-bd"/>
</dbReference>
<dbReference type="PANTHER" id="PTHR47235">
    <property type="entry name" value="BLR6548 PROTEIN"/>
    <property type="match status" value="1"/>
</dbReference>
<feature type="domain" description="Leucine-binding protein" evidence="5">
    <location>
        <begin position="127"/>
        <end position="468"/>
    </location>
</feature>
<dbReference type="InterPro" id="IPR028082">
    <property type="entry name" value="Peripla_BP_I"/>
</dbReference>
<dbReference type="Proteomes" id="UP000449906">
    <property type="component" value="Unassembled WGS sequence"/>
</dbReference>
<dbReference type="SUPFAM" id="SSF53822">
    <property type="entry name" value="Periplasmic binding protein-like I"/>
    <property type="match status" value="1"/>
</dbReference>
<evidence type="ECO:0000256" key="3">
    <source>
        <dbReference type="SAM" id="MobiDB-lite"/>
    </source>
</evidence>
<dbReference type="PROSITE" id="PS51257">
    <property type="entry name" value="PROKAR_LIPOPROTEIN"/>
    <property type="match status" value="1"/>
</dbReference>
<proteinExistence type="inferred from homology"/>
<comment type="caution">
    <text evidence="6">The sequence shown here is derived from an EMBL/GenBank/DDBJ whole genome shotgun (WGS) entry which is preliminary data.</text>
</comment>
<protein>
    <submittedName>
        <fullName evidence="6">ABC transporter substrate-binding protein</fullName>
    </submittedName>
</protein>
<gene>
    <name evidence="6" type="ORF">F9L07_19105</name>
</gene>
<evidence type="ECO:0000313" key="7">
    <source>
        <dbReference type="Proteomes" id="UP000449906"/>
    </source>
</evidence>
<sequence>MSLRTRRYFGVTVLVLALSACGSQLDPGTVARVNDGPGGSGDGGGAAGAPVAGDGGGTAGDPAAAGGDGGTSGSGSGSGTGTTGGAGGSGGGGTGGSPTTGKGAAAGGVKAGSCDGFKNQKGITDKTITLANVADLSGPVPGIFEASQQATRAYVEYFNSQGTICGRKLELVNLDSRADAGADQQAYTKACDQAFAAIGSMGAFDSGGAGVAQSCGLPDIRAAMTTPERAGCSTCFGVYSIRPNLIADSGPRWLAKTYPDAVKNVGVLYINGGAAPINAKSQAAAWGKMGWSIKYTQGIDVAEFNFAPYVQQMKDKGIKMVVYTGPYQNTVKLQQAMQQQGYKPDVFMQDPTVYDQRYVQQAGPLAEGTIVYSTTDLFENKNNPEIQLYLSWLQQVKPGAIPNFYGLFSWSAARLFVEQAVALGGKLSRASLVAAVKKVNNWTGNGAHTAMRVGTAQTPPCQKIIQYKGGRWQQISPGAWLCGGVVNSGVGG</sequence>